<feature type="region of interest" description="Disordered" evidence="4">
    <location>
        <begin position="19"/>
        <end position="43"/>
    </location>
</feature>
<keyword evidence="3" id="KW-0804">Transcription</keyword>
<dbReference type="PRINTS" id="PR00038">
    <property type="entry name" value="HTHLUXR"/>
</dbReference>
<evidence type="ECO:0000259" key="5">
    <source>
        <dbReference type="PROSITE" id="PS50043"/>
    </source>
</evidence>
<evidence type="ECO:0000313" key="6">
    <source>
        <dbReference type="EMBL" id="MCM0619958.1"/>
    </source>
</evidence>
<reference evidence="6" key="1">
    <citation type="submission" date="2022-05" db="EMBL/GenBank/DDBJ databases">
        <authorList>
            <person name="Tuo L."/>
        </authorList>
    </citation>
    <scope>NUCLEOTIDE SEQUENCE</scope>
    <source>
        <strain evidence="6">BSK12Z-4</strain>
    </source>
</reference>
<dbReference type="SUPFAM" id="SSF46894">
    <property type="entry name" value="C-terminal effector domain of the bipartite response regulators"/>
    <property type="match status" value="1"/>
</dbReference>
<feature type="domain" description="HTH luxR-type" evidence="5">
    <location>
        <begin position="198"/>
        <end position="263"/>
    </location>
</feature>
<keyword evidence="2" id="KW-0238">DNA-binding</keyword>
<evidence type="ECO:0000256" key="4">
    <source>
        <dbReference type="SAM" id="MobiDB-lite"/>
    </source>
</evidence>
<dbReference type="AlphaFoldDB" id="A0A9X2IEE1"/>
<evidence type="ECO:0000256" key="1">
    <source>
        <dbReference type="ARBA" id="ARBA00023015"/>
    </source>
</evidence>
<dbReference type="SMART" id="SM00421">
    <property type="entry name" value="HTH_LUXR"/>
    <property type="match status" value="1"/>
</dbReference>
<dbReference type="EMBL" id="JAMOIL010000007">
    <property type="protein sequence ID" value="MCM0619958.1"/>
    <property type="molecule type" value="Genomic_DNA"/>
</dbReference>
<evidence type="ECO:0000256" key="2">
    <source>
        <dbReference type="ARBA" id="ARBA00023125"/>
    </source>
</evidence>
<evidence type="ECO:0000313" key="7">
    <source>
        <dbReference type="Proteomes" id="UP001139485"/>
    </source>
</evidence>
<dbReference type="GO" id="GO:0003677">
    <property type="term" value="F:DNA binding"/>
    <property type="evidence" value="ECO:0007669"/>
    <property type="project" value="UniProtKB-KW"/>
</dbReference>
<dbReference type="CDD" id="cd06170">
    <property type="entry name" value="LuxR_C_like"/>
    <property type="match status" value="1"/>
</dbReference>
<dbReference type="GO" id="GO:0006355">
    <property type="term" value="P:regulation of DNA-templated transcription"/>
    <property type="evidence" value="ECO:0007669"/>
    <property type="project" value="InterPro"/>
</dbReference>
<dbReference type="RefSeq" id="WP_250826666.1">
    <property type="nucleotide sequence ID" value="NZ_JAMOIL010000007.1"/>
</dbReference>
<dbReference type="InterPro" id="IPR036388">
    <property type="entry name" value="WH-like_DNA-bd_sf"/>
</dbReference>
<name>A0A9X2IEE1_9ACTN</name>
<evidence type="ECO:0000256" key="3">
    <source>
        <dbReference type="ARBA" id="ARBA00023163"/>
    </source>
</evidence>
<gene>
    <name evidence="6" type="ORF">M8330_06570</name>
</gene>
<protein>
    <submittedName>
        <fullName evidence="6">Helix-turn-helix transcriptional regulator</fullName>
    </submittedName>
</protein>
<dbReference type="Proteomes" id="UP001139485">
    <property type="component" value="Unassembled WGS sequence"/>
</dbReference>
<dbReference type="PROSITE" id="PS50043">
    <property type="entry name" value="HTH_LUXR_2"/>
    <property type="match status" value="1"/>
</dbReference>
<accession>A0A9X2IEE1</accession>
<dbReference type="InterPro" id="IPR000792">
    <property type="entry name" value="Tscrpt_reg_LuxR_C"/>
</dbReference>
<dbReference type="Gene3D" id="1.10.10.10">
    <property type="entry name" value="Winged helix-like DNA-binding domain superfamily/Winged helix DNA-binding domain"/>
    <property type="match status" value="1"/>
</dbReference>
<keyword evidence="1" id="KW-0805">Transcription regulation</keyword>
<dbReference type="InterPro" id="IPR016032">
    <property type="entry name" value="Sig_transdc_resp-reg_C-effctor"/>
</dbReference>
<dbReference type="PANTHER" id="PTHR43214:SF41">
    <property type="entry name" value="NITRATE_NITRITE RESPONSE REGULATOR PROTEIN NARP"/>
    <property type="match status" value="1"/>
</dbReference>
<dbReference type="Pfam" id="PF00196">
    <property type="entry name" value="GerE"/>
    <property type="match status" value="1"/>
</dbReference>
<organism evidence="6 7">
    <name type="scientific">Nocardioides bruguierae</name>
    <dbReference type="NCBI Taxonomy" id="2945102"/>
    <lineage>
        <taxon>Bacteria</taxon>
        <taxon>Bacillati</taxon>
        <taxon>Actinomycetota</taxon>
        <taxon>Actinomycetes</taxon>
        <taxon>Propionibacteriales</taxon>
        <taxon>Nocardioidaceae</taxon>
        <taxon>Nocardioides</taxon>
    </lineage>
</organism>
<proteinExistence type="predicted"/>
<comment type="caution">
    <text evidence="6">The sequence shown here is derived from an EMBL/GenBank/DDBJ whole genome shotgun (WGS) entry which is preliminary data.</text>
</comment>
<dbReference type="InterPro" id="IPR039420">
    <property type="entry name" value="WalR-like"/>
</dbReference>
<sequence length="268" mass="28500">MNADYAVAAASDAPARLQVVGSETGRTTARSPREQGTGPSRGTRVAVAADQRLVQETVVLGLEHLGARPRGLDPRPAPGQDSVRIQLSSMRAEVGLVIATLAVDDTLAELLWLIEQQPRLPWLVSCPQDPGAAAAPLAEAGATVIVGASLDRMRTLVDRLAEGDRPAEAPRGDAWDPDGVLDSARECWADLSEDHREAVRRLSGLTARQRDVLDALVRGADVEGTARGLGLAEATVRTVLKQVLRKLGVADRVKAVLLVEQLRAVPHL</sequence>
<keyword evidence="7" id="KW-1185">Reference proteome</keyword>
<dbReference type="PANTHER" id="PTHR43214">
    <property type="entry name" value="TWO-COMPONENT RESPONSE REGULATOR"/>
    <property type="match status" value="1"/>
</dbReference>